<keyword evidence="4" id="KW-1185">Reference proteome</keyword>
<evidence type="ECO:0000313" key="4">
    <source>
        <dbReference type="Proteomes" id="UP000194350"/>
    </source>
</evidence>
<accession>A0A1Y2S955</accession>
<proteinExistence type="predicted"/>
<dbReference type="RefSeq" id="WP_086108330.1">
    <property type="nucleotide sequence ID" value="NZ_MUBJ01000004.1"/>
</dbReference>
<dbReference type="EMBL" id="MUBJ01000004">
    <property type="protein sequence ID" value="OTA17239.1"/>
    <property type="molecule type" value="Genomic_DNA"/>
</dbReference>
<name>A0A1Y2S955_9GAMM</name>
<protein>
    <submittedName>
        <fullName evidence="2">Uncharacterized protein</fullName>
    </submittedName>
</protein>
<dbReference type="EMBL" id="MUBJ01000018">
    <property type="protein sequence ID" value="OTA15186.1"/>
    <property type="molecule type" value="Genomic_DNA"/>
</dbReference>
<keyword evidence="1" id="KW-1133">Transmembrane helix</keyword>
<keyword evidence="1" id="KW-0472">Membrane</keyword>
<evidence type="ECO:0000313" key="3">
    <source>
        <dbReference type="EMBL" id="OTA17239.1"/>
    </source>
</evidence>
<evidence type="ECO:0000313" key="2">
    <source>
        <dbReference type="EMBL" id="OTA15186.1"/>
    </source>
</evidence>
<dbReference type="Proteomes" id="UP000194350">
    <property type="component" value="Unassembled WGS sequence"/>
</dbReference>
<evidence type="ECO:0000256" key="1">
    <source>
        <dbReference type="SAM" id="Phobius"/>
    </source>
</evidence>
<gene>
    <name evidence="3" type="ORF">Xvie_01083</name>
    <name evidence="2" type="ORF">Xvie_02992</name>
</gene>
<sequence length="64" mass="7678">MTGDFPLWKQQLKIDPSQRMQFVYLPKIIFSGVINLLRKRFRFLLECARPECWEPVFGLKYGLD</sequence>
<feature type="transmembrane region" description="Helical" evidence="1">
    <location>
        <begin position="20"/>
        <end position="37"/>
    </location>
</feature>
<organism evidence="2 4">
    <name type="scientific">Xenorhabdus vietnamensis</name>
    <dbReference type="NCBI Taxonomy" id="351656"/>
    <lineage>
        <taxon>Bacteria</taxon>
        <taxon>Pseudomonadati</taxon>
        <taxon>Pseudomonadota</taxon>
        <taxon>Gammaproteobacteria</taxon>
        <taxon>Enterobacterales</taxon>
        <taxon>Morganellaceae</taxon>
        <taxon>Xenorhabdus</taxon>
    </lineage>
</organism>
<dbReference type="STRING" id="351656.Xvie_01083"/>
<keyword evidence="1" id="KW-0812">Transmembrane</keyword>
<reference evidence="2 4" key="1">
    <citation type="submission" date="2016-10" db="EMBL/GenBank/DDBJ databases">
        <title>Systematic genetic and metabolomic analysis of Xenorhabdus and Photorhabdus spp., highlights the requirements for a dual symbiotic and pathogenic life style.</title>
        <authorList>
            <person name="Tobias N.J."/>
            <person name="Wolff H."/>
            <person name="Djahanschiri B."/>
            <person name="Pidot S.J."/>
            <person name="Stinear T.P."/>
            <person name="Ebersberger I."/>
            <person name="Bode H.B."/>
        </authorList>
    </citation>
    <scope>NUCLEOTIDE SEQUENCE [LARGE SCALE GENOMIC DNA]</scope>
    <source>
        <strain evidence="2 4">DSM 22392</strain>
    </source>
</reference>
<dbReference type="AlphaFoldDB" id="A0A1Y2S955"/>
<comment type="caution">
    <text evidence="2">The sequence shown here is derived from an EMBL/GenBank/DDBJ whole genome shotgun (WGS) entry which is preliminary data.</text>
</comment>